<dbReference type="EMBL" id="JASJOS010000003">
    <property type="protein sequence ID" value="MDJ1480468.1"/>
    <property type="molecule type" value="Genomic_DNA"/>
</dbReference>
<dbReference type="AlphaFoldDB" id="A0AAE3U7T5"/>
<dbReference type="CDD" id="cd01822">
    <property type="entry name" value="Lysophospholipase_L1_like"/>
    <property type="match status" value="1"/>
</dbReference>
<evidence type="ECO:0000313" key="4">
    <source>
        <dbReference type="Proteomes" id="UP001241110"/>
    </source>
</evidence>
<dbReference type="PANTHER" id="PTHR30383">
    <property type="entry name" value="THIOESTERASE 1/PROTEASE 1/LYSOPHOSPHOLIPASE L1"/>
    <property type="match status" value="1"/>
</dbReference>
<dbReference type="PROSITE" id="PS51257">
    <property type="entry name" value="PROKAR_LIPOPROTEIN"/>
    <property type="match status" value="1"/>
</dbReference>
<keyword evidence="1" id="KW-0732">Signal</keyword>
<dbReference type="InterPro" id="IPR013830">
    <property type="entry name" value="SGNH_hydro"/>
</dbReference>
<protein>
    <submittedName>
        <fullName evidence="3">Arylesterase</fullName>
    </submittedName>
</protein>
<feature type="signal peptide" evidence="1">
    <location>
        <begin position="1"/>
        <end position="26"/>
    </location>
</feature>
<name>A0AAE3U7T5_9BACT</name>
<proteinExistence type="predicted"/>
<evidence type="ECO:0000313" key="3">
    <source>
        <dbReference type="EMBL" id="MDJ1480468.1"/>
    </source>
</evidence>
<dbReference type="PANTHER" id="PTHR30383:SF24">
    <property type="entry name" value="THIOESTERASE 1_PROTEASE 1_LYSOPHOSPHOLIPASE L1"/>
    <property type="match status" value="1"/>
</dbReference>
<feature type="chain" id="PRO_5041916385" evidence="1">
    <location>
        <begin position="27"/>
        <end position="237"/>
    </location>
</feature>
<dbReference type="Proteomes" id="UP001241110">
    <property type="component" value="Unassembled WGS sequence"/>
</dbReference>
<feature type="domain" description="SGNH hydrolase-type esterase" evidence="2">
    <location>
        <begin position="56"/>
        <end position="219"/>
    </location>
</feature>
<comment type="caution">
    <text evidence="3">The sequence shown here is derived from an EMBL/GenBank/DDBJ whole genome shotgun (WGS) entry which is preliminary data.</text>
</comment>
<dbReference type="Pfam" id="PF13472">
    <property type="entry name" value="Lipase_GDSL_2"/>
    <property type="match status" value="1"/>
</dbReference>
<evidence type="ECO:0000256" key="1">
    <source>
        <dbReference type="SAM" id="SignalP"/>
    </source>
</evidence>
<gene>
    <name evidence="3" type="ORF">QNI16_08230</name>
</gene>
<sequence>MKTTIYHFVVLWFMGLTLFACSSKSAEDQTSSEKADINDSTQTNKMPVTKKQTILFFGNSLTAGYGLDPTEAFSSLIQKKIDSLKLPYTVINAGLSGETSAGGKARISWVLRQPVDIFVLELGANDGLRGIELTDTRKNLQAIIDTVKARNPDTKLVLAGMQMPPNLGKKYITEFKELYPKLAEANQAVLIPFLLDKVAGIPSLNQADGIHPTAEGNKIVAENVWAVLQPLLTQPSL</sequence>
<dbReference type="InterPro" id="IPR036514">
    <property type="entry name" value="SGNH_hydro_sf"/>
</dbReference>
<evidence type="ECO:0000259" key="2">
    <source>
        <dbReference type="Pfam" id="PF13472"/>
    </source>
</evidence>
<dbReference type="InterPro" id="IPR051532">
    <property type="entry name" value="Ester_Hydrolysis_Enzymes"/>
</dbReference>
<reference evidence="3" key="1">
    <citation type="submission" date="2023-05" db="EMBL/GenBank/DDBJ databases">
        <authorList>
            <person name="Zhang X."/>
        </authorList>
    </citation>
    <scope>NUCLEOTIDE SEQUENCE</scope>
    <source>
        <strain evidence="3">YF14B1</strain>
    </source>
</reference>
<dbReference type="Gene3D" id="3.40.50.1110">
    <property type="entry name" value="SGNH hydrolase"/>
    <property type="match status" value="1"/>
</dbReference>
<accession>A0AAE3U7T5</accession>
<organism evidence="3 4">
    <name type="scientific">Xanthocytophaga flava</name>
    <dbReference type="NCBI Taxonomy" id="3048013"/>
    <lineage>
        <taxon>Bacteria</taxon>
        <taxon>Pseudomonadati</taxon>
        <taxon>Bacteroidota</taxon>
        <taxon>Cytophagia</taxon>
        <taxon>Cytophagales</taxon>
        <taxon>Rhodocytophagaceae</taxon>
        <taxon>Xanthocytophaga</taxon>
    </lineage>
</organism>
<dbReference type="GO" id="GO:0004622">
    <property type="term" value="F:phosphatidylcholine lysophospholipase activity"/>
    <property type="evidence" value="ECO:0007669"/>
    <property type="project" value="TreeGrafter"/>
</dbReference>
<dbReference type="SUPFAM" id="SSF52266">
    <property type="entry name" value="SGNH hydrolase"/>
    <property type="match status" value="1"/>
</dbReference>